<dbReference type="EMBL" id="LS483396">
    <property type="protein sequence ID" value="SQG49040.1"/>
    <property type="molecule type" value="Genomic_DNA"/>
</dbReference>
<keyword evidence="4" id="KW-1185">Reference proteome</keyword>
<dbReference type="Gene3D" id="1.10.10.1150">
    <property type="entry name" value="Coenzyme PQQ synthesis protein D (PqqD)"/>
    <property type="match status" value="1"/>
</dbReference>
<dbReference type="InterPro" id="IPR041881">
    <property type="entry name" value="PqqD_sf"/>
</dbReference>
<dbReference type="STRING" id="465515.Mlut_05500"/>
<dbReference type="PATRIC" id="fig|465515.4.peg.518"/>
<protein>
    <recommendedName>
        <fullName evidence="6">PqqD family peptide modification chaperone</fullName>
    </recommendedName>
</protein>
<organism evidence="2 4">
    <name type="scientific">Micrococcus luteus (strain ATCC 4698 / DSM 20030 / JCM 1464 / CCM 169 / CCUG 5858 / IAM 1056 / NBRC 3333 / NCIMB 9278 / NCTC 2665 / VKM Ac-2230)</name>
    <name type="common">Micrococcus lysodeikticus</name>
    <dbReference type="NCBI Taxonomy" id="465515"/>
    <lineage>
        <taxon>Bacteria</taxon>
        <taxon>Bacillati</taxon>
        <taxon>Actinomycetota</taxon>
        <taxon>Actinomycetes</taxon>
        <taxon>Micrococcales</taxon>
        <taxon>Micrococcaceae</taxon>
        <taxon>Micrococcus</taxon>
    </lineage>
</organism>
<dbReference type="eggNOG" id="COG0433">
    <property type="taxonomic scope" value="Bacteria"/>
</dbReference>
<name>C5C9D6_MICLC</name>
<dbReference type="EMBL" id="CP001628">
    <property type="protein sequence ID" value="ACS30088.1"/>
    <property type="molecule type" value="Genomic_DNA"/>
</dbReference>
<dbReference type="Pfam" id="PF05402">
    <property type="entry name" value="PqqD"/>
    <property type="match status" value="1"/>
</dbReference>
<dbReference type="SUPFAM" id="SSF53795">
    <property type="entry name" value="PEP carboxykinase-like"/>
    <property type="match status" value="1"/>
</dbReference>
<sequence length="379" mass="40080">MPAHPTDCQHRDTSTWSIETGAGSLLVSSLDEVESAAIVRAWSRCTPTPCEASRGDVDRVSLASLSWDQFHEELVHRATRHAIEAGRGSHLMFHAACLADLETGAAVVLVAASGTGKTTATRTLGPHYGYLSDETAIVHPGDLAVTPYPKPLSVLSPSGSRPKHQVSPDEIGLGQAPEATLQRICVLERVREPGERVTARAEPMPLLEALTLLVPQTSSVAHLPRGLVALCRTLDRLGGALRLVYSEASDLRPVIDGLLAQQPAPMSPSWTPLNDPELSASPRTVSTAGTPGGDGATVRRHGAECGIQLDDGRLVLLASDRLVVLEGLGPSVWLLLDEPRTAADVVGRLRAEGPVPEDAEARVREAMDALVTAELATTG</sequence>
<feature type="region of interest" description="Disordered" evidence="1">
    <location>
        <begin position="277"/>
        <end position="296"/>
    </location>
</feature>
<dbReference type="HOGENOM" id="CLU_050209_0_0_11"/>
<dbReference type="Proteomes" id="UP000248985">
    <property type="component" value="Chromosome 1"/>
</dbReference>
<dbReference type="AlphaFoldDB" id="C5C9D6"/>
<dbReference type="RefSeq" id="WP_010079283.1">
    <property type="nucleotide sequence ID" value="NZ_CABC01000056.1"/>
</dbReference>
<accession>C5C9D6</accession>
<dbReference type="Proteomes" id="UP000000738">
    <property type="component" value="Chromosome"/>
</dbReference>
<evidence type="ECO:0000313" key="5">
    <source>
        <dbReference type="Proteomes" id="UP000248985"/>
    </source>
</evidence>
<reference evidence="4" key="2">
    <citation type="journal article" date="2010" name="J. Bacteriol.">
        <title>Genome sequence of the Fleming strain of Micrococcus luteus, a simple free-living actinobacterium.</title>
        <authorList>
            <person name="Young M."/>
            <person name="Artsatbanov V."/>
            <person name="Beller H.R."/>
            <person name="Chandra G."/>
            <person name="Chater K.F."/>
            <person name="Dover L.G."/>
            <person name="Goh E.B."/>
            <person name="Kahan T."/>
            <person name="Kaprelyants A.S."/>
            <person name="Kyrpides N."/>
            <person name="Lapidus A."/>
            <person name="Lowry S.R."/>
            <person name="Lykidis A."/>
            <person name="Mahillon J."/>
            <person name="Markowitz V."/>
            <person name="Mavromatis K."/>
            <person name="Mukamolova G.V."/>
            <person name="Oren A."/>
            <person name="Rokem J.S."/>
            <person name="Smith M.C."/>
            <person name="Young D.I."/>
            <person name="Greenblatt C.L."/>
        </authorList>
    </citation>
    <scope>NUCLEOTIDE SEQUENCE [LARGE SCALE GENOMIC DNA]</scope>
    <source>
        <strain evidence="4">ATCC 4698 / DSM 20030 / JCM 1464 / NBRC 3333 / NCIMB 9278 / NCTC 2665 / VKM Ac-2230</strain>
    </source>
</reference>
<gene>
    <name evidence="2" type="ordered locus">Mlut_05500</name>
    <name evidence="3" type="ORF">NCTC2665_01571</name>
</gene>
<reference evidence="3 5" key="3">
    <citation type="submission" date="2018-06" db="EMBL/GenBank/DDBJ databases">
        <authorList>
            <consortium name="Pathogen Informatics"/>
            <person name="Doyle S."/>
        </authorList>
    </citation>
    <scope>NUCLEOTIDE SEQUENCE [LARGE SCALE GENOMIC DNA]</scope>
    <source>
        <strain evidence="3 5">NCTC2665</strain>
    </source>
</reference>
<evidence type="ECO:0008006" key="6">
    <source>
        <dbReference type="Google" id="ProtNLM"/>
    </source>
</evidence>
<proteinExistence type="predicted"/>
<evidence type="ECO:0000313" key="4">
    <source>
        <dbReference type="Proteomes" id="UP000000738"/>
    </source>
</evidence>
<evidence type="ECO:0000313" key="3">
    <source>
        <dbReference type="EMBL" id="SQG49040.1"/>
    </source>
</evidence>
<dbReference type="InterPro" id="IPR008792">
    <property type="entry name" value="PQQD"/>
</dbReference>
<evidence type="ECO:0000313" key="2">
    <source>
        <dbReference type="EMBL" id="ACS30088.1"/>
    </source>
</evidence>
<evidence type="ECO:0000256" key="1">
    <source>
        <dbReference type="SAM" id="MobiDB-lite"/>
    </source>
</evidence>
<dbReference type="EnsemblBacteria" id="ACS30088">
    <property type="protein sequence ID" value="ACS30088"/>
    <property type="gene ID" value="Mlut_05500"/>
</dbReference>
<dbReference type="KEGG" id="mlu:Mlut_05500"/>
<dbReference type="GeneID" id="93344725"/>
<reference evidence="2" key="1">
    <citation type="submission" date="2009-05" db="EMBL/GenBank/DDBJ databases">
        <title>Complete sequence of Micrococcus luteus NCTC 2665.</title>
        <authorList>
            <consortium name="US DOE Joint Genome Institute"/>
            <person name="Lucas S."/>
            <person name="Copeland A."/>
            <person name="Lapidus A."/>
            <person name="Glavina del Rio T."/>
            <person name="Dalin E."/>
            <person name="Tice H."/>
            <person name="Bruce D."/>
            <person name="Goodwin L."/>
            <person name="Pitluck S."/>
            <person name="Lowry S."/>
            <person name="Larimer F."/>
            <person name="Land M."/>
            <person name="Hauser L."/>
            <person name="Kyrpides N."/>
            <person name="Lykidis A."/>
            <person name="Young M."/>
            <person name="Greenblatt C."/>
        </authorList>
    </citation>
    <scope>NUCLEOTIDE SEQUENCE</scope>
    <source>
        <strain evidence="2">NCTC 2665</strain>
    </source>
</reference>